<protein>
    <recommendedName>
        <fullName evidence="2">Abnormal cell migration protein 18-like fibronectin type I domain-containing protein</fullName>
    </recommendedName>
</protein>
<feature type="region of interest" description="Disordered" evidence="1">
    <location>
        <begin position="141"/>
        <end position="162"/>
    </location>
</feature>
<keyword evidence="4" id="KW-1185">Reference proteome</keyword>
<proteinExistence type="predicted"/>
<dbReference type="PANTHER" id="PTHR37978">
    <property type="entry name" value="PROTEIN CBG22381-RELATED"/>
    <property type="match status" value="1"/>
</dbReference>
<reference evidence="4" key="1">
    <citation type="submission" date="2010-08" db="EMBL/GenBank/DDBJ databases">
        <authorList>
            <consortium name="Caenorhabditis japonica Sequencing Consortium"/>
            <person name="Wilson R.K."/>
        </authorList>
    </citation>
    <scope>NUCLEOTIDE SEQUENCE [LARGE SCALE GENOMIC DNA]</scope>
    <source>
        <strain evidence="4">DF5081</strain>
    </source>
</reference>
<feature type="domain" description="Abnormal cell migration protein 18-like fibronectin type I" evidence="2">
    <location>
        <begin position="49"/>
        <end position="112"/>
    </location>
</feature>
<dbReference type="PANTHER" id="PTHR37978:SF1">
    <property type="entry name" value="DUF4200 DOMAIN-CONTAINING PROTEIN-RELATED"/>
    <property type="match status" value="1"/>
</dbReference>
<evidence type="ECO:0000259" key="2">
    <source>
        <dbReference type="Pfam" id="PF23003"/>
    </source>
</evidence>
<evidence type="ECO:0000313" key="4">
    <source>
        <dbReference type="Proteomes" id="UP000005237"/>
    </source>
</evidence>
<name>A0A8R1I4R8_CAEJA</name>
<dbReference type="Pfam" id="PF23003">
    <property type="entry name" value="Fn1_2"/>
    <property type="match status" value="1"/>
</dbReference>
<dbReference type="Proteomes" id="UP000005237">
    <property type="component" value="Unassembled WGS sequence"/>
</dbReference>
<organism evidence="3 4">
    <name type="scientific">Caenorhabditis japonica</name>
    <dbReference type="NCBI Taxonomy" id="281687"/>
    <lineage>
        <taxon>Eukaryota</taxon>
        <taxon>Metazoa</taxon>
        <taxon>Ecdysozoa</taxon>
        <taxon>Nematoda</taxon>
        <taxon>Chromadorea</taxon>
        <taxon>Rhabditida</taxon>
        <taxon>Rhabditina</taxon>
        <taxon>Rhabditomorpha</taxon>
        <taxon>Rhabditoidea</taxon>
        <taxon>Rhabditidae</taxon>
        <taxon>Peloderinae</taxon>
        <taxon>Caenorhabditis</taxon>
    </lineage>
</organism>
<reference evidence="3" key="2">
    <citation type="submission" date="2022-06" db="UniProtKB">
        <authorList>
            <consortium name="EnsemblMetazoa"/>
        </authorList>
    </citation>
    <scope>IDENTIFICATION</scope>
    <source>
        <strain evidence="3">DF5081</strain>
    </source>
</reference>
<dbReference type="AlphaFoldDB" id="A0A8R1I4R8"/>
<evidence type="ECO:0000256" key="1">
    <source>
        <dbReference type="SAM" id="MobiDB-lite"/>
    </source>
</evidence>
<sequence>MCFMTFTGEKSGDIFDGFGDGYDGNAGDGGVNDKENERINSRAITFGSVCKKNGQSYKVGEEFDVGNLRYKCQEFGVYVIEGCRTHTGKAVKLGDIEVIDHVKFHCLAHGTSVYYRETACGQKDEVPCDKVPLPRGYEAAVKSESEGKGAEPEKLPEHETHVNGRELPKGWILVHNGGVKDASNDTFSTHVLMYHPQLHHAKAQRK</sequence>
<dbReference type="EnsemblMetazoa" id="CJA14388.1">
    <property type="protein sequence ID" value="CJA14388.1"/>
    <property type="gene ID" value="WBGene00133592"/>
</dbReference>
<dbReference type="InterPro" id="IPR055119">
    <property type="entry name" value="Mig18_Fn1"/>
</dbReference>
<accession>A0A8R1I4R8</accession>
<evidence type="ECO:0000313" key="3">
    <source>
        <dbReference type="EnsemblMetazoa" id="CJA14388.1"/>
    </source>
</evidence>